<comment type="caution">
    <text evidence="2">The sequence shown here is derived from an EMBL/GenBank/DDBJ whole genome shotgun (WGS) entry which is preliminary data.</text>
</comment>
<dbReference type="Proteomes" id="UP001635816">
    <property type="component" value="Unassembled WGS sequence"/>
</dbReference>
<dbReference type="EMBL" id="JBKBDD010000003">
    <property type="protein sequence ID" value="MFN6543390.1"/>
    <property type="molecule type" value="Genomic_DNA"/>
</dbReference>
<name>A0ABW9L6U9_9MYCO</name>
<accession>A0ABW9L6U9</accession>
<keyword evidence="3" id="KW-1185">Reference proteome</keyword>
<evidence type="ECO:0000313" key="3">
    <source>
        <dbReference type="Proteomes" id="UP001635816"/>
    </source>
</evidence>
<organism evidence="2 3">
    <name type="scientific">Mycolicibacterium nivoides</name>
    <dbReference type="NCBI Taxonomy" id="2487344"/>
    <lineage>
        <taxon>Bacteria</taxon>
        <taxon>Bacillati</taxon>
        <taxon>Actinomycetota</taxon>
        <taxon>Actinomycetes</taxon>
        <taxon>Mycobacteriales</taxon>
        <taxon>Mycobacteriaceae</taxon>
        <taxon>Mycolicibacterium</taxon>
    </lineage>
</organism>
<proteinExistence type="predicted"/>
<gene>
    <name evidence="2" type="ORF">ACK4CT_09370</name>
</gene>
<sequence length="122" mass="14182">MKFFVDENVNSGCLEPLRSTYRTHEFGYAFDEGLSSTDDIPLFEILAERRYDGIITKDREQLRNEDERRALFDAGLHWIGHSAKDHNGLMGIAIETATRHRWTDLRVERLAASATHLPHERR</sequence>
<feature type="domain" description="VapC45 PIN like" evidence="1">
    <location>
        <begin position="1"/>
        <end position="78"/>
    </location>
</feature>
<reference evidence="2 3" key="1">
    <citation type="submission" date="2024-12" db="EMBL/GenBank/DDBJ databases">
        <title>The coexistence of Mycolicibacterium septicum and Mycolicibacterium nivoides in clinical samples.</title>
        <authorList>
            <person name="Wang C."/>
            <person name="Feng Y."/>
            <person name="Zong Z."/>
        </authorList>
    </citation>
    <scope>NUCLEOTIDE SEQUENCE [LARGE SCALE GENOMIC DNA]</scope>
    <source>
        <strain evidence="2 3">120309</strain>
    </source>
</reference>
<protein>
    <recommendedName>
        <fullName evidence="1">VapC45 PIN like domain-containing protein</fullName>
    </recommendedName>
</protein>
<evidence type="ECO:0000313" key="2">
    <source>
        <dbReference type="EMBL" id="MFN6543390.1"/>
    </source>
</evidence>
<dbReference type="RefSeq" id="WP_409543022.1">
    <property type="nucleotide sequence ID" value="NZ_JBKBDD010000003.1"/>
</dbReference>
<evidence type="ECO:0000259" key="1">
    <source>
        <dbReference type="Pfam" id="PF18478"/>
    </source>
</evidence>
<dbReference type="InterPro" id="IPR041375">
    <property type="entry name" value="VapC45_PIN-like"/>
</dbReference>
<dbReference type="Pfam" id="PF18478">
    <property type="entry name" value="PIN_10"/>
    <property type="match status" value="1"/>
</dbReference>